<evidence type="ECO:0000313" key="4">
    <source>
        <dbReference type="Proteomes" id="UP001056648"/>
    </source>
</evidence>
<feature type="compositionally biased region" description="Basic and acidic residues" evidence="1">
    <location>
        <begin position="218"/>
        <end position="227"/>
    </location>
</feature>
<feature type="compositionally biased region" description="Gly residues" evidence="1">
    <location>
        <begin position="123"/>
        <end position="159"/>
    </location>
</feature>
<accession>A0ABY4VPQ1</accession>
<protein>
    <submittedName>
        <fullName evidence="3">BON domain-containing protein</fullName>
    </submittedName>
</protein>
<name>A0ABY4VPQ1_9BURK</name>
<dbReference type="PANTHER" id="PTHR34606">
    <property type="entry name" value="BON DOMAIN-CONTAINING PROTEIN"/>
    <property type="match status" value="1"/>
</dbReference>
<feature type="compositionally biased region" description="Basic and acidic residues" evidence="1">
    <location>
        <begin position="19"/>
        <end position="35"/>
    </location>
</feature>
<evidence type="ECO:0000313" key="3">
    <source>
        <dbReference type="EMBL" id="USE77333.1"/>
    </source>
</evidence>
<dbReference type="InterPro" id="IPR051686">
    <property type="entry name" value="Lipoprotein_DolP"/>
</dbReference>
<evidence type="ECO:0000256" key="1">
    <source>
        <dbReference type="SAM" id="MobiDB-lite"/>
    </source>
</evidence>
<dbReference type="InterPro" id="IPR007055">
    <property type="entry name" value="BON_dom"/>
</dbReference>
<sequence length="507" mass="55859">MRNESMRRNRPDQSWPGYDQRDDGWSDNRSERWAQDDWQAESEGNEWESRWRRAQMTPYQLSEGGPPRGAFDDDDTYGTGYGREAGRQGQPYRGGGNGGYGEGRYSGEQYTSGQSGRSQYGRAQGGGQGGGGGQYGRGQYGRGDGGRRQGGGRYGGESGYGAQYGSDYGGRYGREYGGPSGSEYDGQYGGSGYGSSGYGRGGYGSSGYGSSGYGRGESSTRRNEYRTDPWQSGYSGAAALETGTGPSYATGTRGDEWSDEDERYGGTAGTTTWRGGQRQGMRNRDQDWLREAERSSGYSNAGTSNYGWDRFDDDWPGRNYAVPEHRYGGDYREEWSGRDAGRLSAGKLSYGGGYGGGYGGEYRGEYRGEYGRDERRDRDDDRDGHGPLYNIGRRIGEAVSEFFGTDDRPQRRVGPKGYRRSDERIREAVCERLAYAEGLDVSEVTVDVNGGIVKLGGTVRDRNEKYDIEDLVDNVFGVTDVENDIRVRRDSGESPAKMDDLKGWTPD</sequence>
<feature type="compositionally biased region" description="Low complexity" evidence="1">
    <location>
        <begin position="106"/>
        <end position="122"/>
    </location>
</feature>
<dbReference type="Pfam" id="PF04972">
    <property type="entry name" value="BON"/>
    <property type="match status" value="1"/>
</dbReference>
<feature type="compositionally biased region" description="Low complexity" evidence="1">
    <location>
        <begin position="269"/>
        <end position="280"/>
    </location>
</feature>
<feature type="compositionally biased region" description="Gly residues" evidence="1">
    <location>
        <begin position="187"/>
        <end position="215"/>
    </location>
</feature>
<dbReference type="RefSeq" id="WP_252251778.1">
    <property type="nucleotide sequence ID" value="NZ_CP098735.1"/>
</dbReference>
<dbReference type="Gene3D" id="3.30.1340.30">
    <property type="match status" value="1"/>
</dbReference>
<dbReference type="PANTHER" id="PTHR34606:SF15">
    <property type="entry name" value="BON DOMAIN-CONTAINING PROTEIN"/>
    <property type="match status" value="1"/>
</dbReference>
<dbReference type="EMBL" id="CP098735">
    <property type="protein sequence ID" value="USE77333.1"/>
    <property type="molecule type" value="Genomic_DNA"/>
</dbReference>
<feature type="region of interest" description="Disordered" evidence="1">
    <location>
        <begin position="487"/>
        <end position="507"/>
    </location>
</feature>
<evidence type="ECO:0000259" key="2">
    <source>
        <dbReference type="PROSITE" id="PS50914"/>
    </source>
</evidence>
<organism evidence="3 4">
    <name type="scientific">Cupriavidus gilardii</name>
    <dbReference type="NCBI Taxonomy" id="82541"/>
    <lineage>
        <taxon>Bacteria</taxon>
        <taxon>Pseudomonadati</taxon>
        <taxon>Pseudomonadota</taxon>
        <taxon>Betaproteobacteria</taxon>
        <taxon>Burkholderiales</taxon>
        <taxon>Burkholderiaceae</taxon>
        <taxon>Cupriavidus</taxon>
    </lineage>
</organism>
<keyword evidence="4" id="KW-1185">Reference proteome</keyword>
<dbReference type="Proteomes" id="UP001056648">
    <property type="component" value="Chromosome 1"/>
</dbReference>
<feature type="domain" description="BON" evidence="2">
    <location>
        <begin position="421"/>
        <end position="489"/>
    </location>
</feature>
<feature type="compositionally biased region" description="Gly residues" evidence="1">
    <location>
        <begin position="167"/>
        <end position="180"/>
    </location>
</feature>
<dbReference type="PROSITE" id="PS50914">
    <property type="entry name" value="BON"/>
    <property type="match status" value="1"/>
</dbReference>
<proteinExistence type="predicted"/>
<reference evidence="3" key="1">
    <citation type="submission" date="2022-06" db="EMBL/GenBank/DDBJ databases">
        <title>Complete genome sequence and characterization of Cupriavidus gilardii QJ1 isolated from contaminating cells.</title>
        <authorList>
            <person name="Qi J."/>
        </authorList>
    </citation>
    <scope>NUCLEOTIDE SEQUENCE</scope>
    <source>
        <strain evidence="3">QJ1</strain>
    </source>
</reference>
<feature type="compositionally biased region" description="Basic and acidic residues" evidence="1">
    <location>
        <begin position="1"/>
        <end position="11"/>
    </location>
</feature>
<feature type="region of interest" description="Disordered" evidence="1">
    <location>
        <begin position="1"/>
        <end position="285"/>
    </location>
</feature>
<gene>
    <name evidence="3" type="ORF">NDR89_08805</name>
</gene>
<feature type="compositionally biased region" description="Gly residues" evidence="1">
    <location>
        <begin position="92"/>
        <end position="104"/>
    </location>
</feature>